<feature type="domain" description="C-type lectin" evidence="1">
    <location>
        <begin position="3"/>
        <end position="63"/>
    </location>
</feature>
<protein>
    <recommendedName>
        <fullName evidence="1">C-type lectin domain-containing protein</fullName>
    </recommendedName>
</protein>
<evidence type="ECO:0000259" key="1">
    <source>
        <dbReference type="PROSITE" id="PS50041"/>
    </source>
</evidence>
<gene>
    <name evidence="2" type="ORF">CVLEPA_LOCUS3022</name>
</gene>
<evidence type="ECO:0000313" key="3">
    <source>
        <dbReference type="Proteomes" id="UP001642483"/>
    </source>
</evidence>
<dbReference type="InterPro" id="IPR016187">
    <property type="entry name" value="CTDL_fold"/>
</dbReference>
<name>A0ABP0F0F0_CLALP</name>
<dbReference type="InterPro" id="IPR016186">
    <property type="entry name" value="C-type_lectin-like/link_sf"/>
</dbReference>
<sequence>MPSFLNNYLYEKGSTFWIGLTDRYTGVGQFVWIDQSEVVYTNWAPGEPDASYVSVSQKPSVSM</sequence>
<evidence type="ECO:0000313" key="2">
    <source>
        <dbReference type="EMBL" id="CAK8673209.1"/>
    </source>
</evidence>
<dbReference type="EMBL" id="CAWYQH010000002">
    <property type="protein sequence ID" value="CAK8673209.1"/>
    <property type="molecule type" value="Genomic_DNA"/>
</dbReference>
<dbReference type="PROSITE" id="PS50041">
    <property type="entry name" value="C_TYPE_LECTIN_2"/>
    <property type="match status" value="1"/>
</dbReference>
<dbReference type="SUPFAM" id="SSF56436">
    <property type="entry name" value="C-type lectin-like"/>
    <property type="match status" value="1"/>
</dbReference>
<dbReference type="Proteomes" id="UP001642483">
    <property type="component" value="Unassembled WGS sequence"/>
</dbReference>
<keyword evidence="3" id="KW-1185">Reference proteome</keyword>
<accession>A0ABP0F0F0</accession>
<dbReference type="InterPro" id="IPR001304">
    <property type="entry name" value="C-type_lectin-like"/>
</dbReference>
<dbReference type="Pfam" id="PF00059">
    <property type="entry name" value="Lectin_C"/>
    <property type="match status" value="1"/>
</dbReference>
<comment type="caution">
    <text evidence="2">The sequence shown here is derived from an EMBL/GenBank/DDBJ whole genome shotgun (WGS) entry which is preliminary data.</text>
</comment>
<organism evidence="2 3">
    <name type="scientific">Clavelina lepadiformis</name>
    <name type="common">Light-bulb sea squirt</name>
    <name type="synonym">Ascidia lepadiformis</name>
    <dbReference type="NCBI Taxonomy" id="159417"/>
    <lineage>
        <taxon>Eukaryota</taxon>
        <taxon>Metazoa</taxon>
        <taxon>Chordata</taxon>
        <taxon>Tunicata</taxon>
        <taxon>Ascidiacea</taxon>
        <taxon>Aplousobranchia</taxon>
        <taxon>Clavelinidae</taxon>
        <taxon>Clavelina</taxon>
    </lineage>
</organism>
<proteinExistence type="predicted"/>
<reference evidence="2 3" key="1">
    <citation type="submission" date="2024-02" db="EMBL/GenBank/DDBJ databases">
        <authorList>
            <person name="Daric V."/>
            <person name="Darras S."/>
        </authorList>
    </citation>
    <scope>NUCLEOTIDE SEQUENCE [LARGE SCALE GENOMIC DNA]</scope>
</reference>
<dbReference type="Gene3D" id="3.10.100.10">
    <property type="entry name" value="Mannose-Binding Protein A, subunit A"/>
    <property type="match status" value="1"/>
</dbReference>